<gene>
    <name evidence="1" type="ORF">M8T91_10385</name>
</gene>
<evidence type="ECO:0000313" key="1">
    <source>
        <dbReference type="EMBL" id="WKD48342.1"/>
    </source>
</evidence>
<dbReference type="Pfam" id="PF10758">
    <property type="entry name" value="DUF2586"/>
    <property type="match status" value="1"/>
</dbReference>
<dbReference type="RefSeq" id="WP_301414072.1">
    <property type="nucleotide sequence ID" value="NZ_CP098023.1"/>
</dbReference>
<protein>
    <submittedName>
        <fullName evidence="1">DUF2586 domain-containing protein</fullName>
    </submittedName>
</protein>
<accession>A0ABY9E6N5</accession>
<dbReference type="Proteomes" id="UP001321520">
    <property type="component" value="Chromosome"/>
</dbReference>
<sequence>MRERIHRYTLTEDKAMALGKVTVNNLNLGQGSFDEIERKTLFLGVGHVSSDTNTEDVTDTVIALNSQSDLDQLLDSDDSQLKTQVAAAQANGGENWQAWALPMTVDDDWRDALDLALHSVSPELVALCTPAGSASDLETAFAKAESVRTDQGRRLAVLSATPGIDDTEQTWSDYLAAQAAMVQPVKAYRVSAVPLLHGNNLGVLAGRLCNRAVSIADTPMRVATGPLLSLGSVPNDSAGVGLDNALLASLDALRLSVPQTYADYPGTFWGDCNLLDAEGGDYRVMENLRVVDKAARQIRLLAISRIGDRLLNSTPISIASNKTYFSRPLRAMARSVKIGPSVFPGEIKAPRDGDIEIVWPTRHKVEIYLRVTPYNAPKEIEANIALDLSTVNL</sequence>
<reference evidence="1 2" key="1">
    <citation type="submission" date="2022-05" db="EMBL/GenBank/DDBJ databases">
        <title>Microbulbifer sp. nov., isolated from sponge.</title>
        <authorList>
            <person name="Gao L."/>
        </authorList>
    </citation>
    <scope>NUCLEOTIDE SEQUENCE [LARGE SCALE GENOMIC DNA]</scope>
    <source>
        <strain evidence="1 2">MI-G</strain>
    </source>
</reference>
<keyword evidence="2" id="KW-1185">Reference proteome</keyword>
<dbReference type="EMBL" id="CP098023">
    <property type="protein sequence ID" value="WKD48342.1"/>
    <property type="molecule type" value="Genomic_DNA"/>
</dbReference>
<name>A0ABY9E6N5_9GAMM</name>
<proteinExistence type="predicted"/>
<dbReference type="InterPro" id="IPR019694">
    <property type="entry name" value="Phage_HP1_Orf23"/>
</dbReference>
<organism evidence="1 2">
    <name type="scientific">Microbulbifer spongiae</name>
    <dbReference type="NCBI Taxonomy" id="2944933"/>
    <lineage>
        <taxon>Bacteria</taxon>
        <taxon>Pseudomonadati</taxon>
        <taxon>Pseudomonadota</taxon>
        <taxon>Gammaproteobacteria</taxon>
        <taxon>Cellvibrionales</taxon>
        <taxon>Microbulbiferaceae</taxon>
        <taxon>Microbulbifer</taxon>
    </lineage>
</organism>
<evidence type="ECO:0000313" key="2">
    <source>
        <dbReference type="Proteomes" id="UP001321520"/>
    </source>
</evidence>